<protein>
    <submittedName>
        <fullName evidence="3">Sulphatase-modifying factor protein</fullName>
    </submittedName>
</protein>
<dbReference type="PANTHER" id="PTHR23150:SF19">
    <property type="entry name" value="FORMYLGLYCINE-GENERATING ENZYME"/>
    <property type="match status" value="1"/>
</dbReference>
<reference evidence="3 4" key="1">
    <citation type="submission" date="2018-01" db="EMBL/GenBank/DDBJ databases">
        <title>Draft genome sequence of Sphaerisporangium sp. 7K107.</title>
        <authorList>
            <person name="Sahin N."/>
            <person name="Saygin H."/>
            <person name="Ay H."/>
        </authorList>
    </citation>
    <scope>NUCLEOTIDE SEQUENCE [LARGE SCALE GENOMIC DNA]</scope>
    <source>
        <strain evidence="3 4">7K107</strain>
    </source>
</reference>
<dbReference type="InterPro" id="IPR016187">
    <property type="entry name" value="CTDL_fold"/>
</dbReference>
<dbReference type="Pfam" id="PF03781">
    <property type="entry name" value="FGE-sulfatase"/>
    <property type="match status" value="1"/>
</dbReference>
<dbReference type="PANTHER" id="PTHR23150">
    <property type="entry name" value="SULFATASE MODIFYING FACTOR 1, 2"/>
    <property type="match status" value="1"/>
</dbReference>
<comment type="caution">
    <text evidence="3">The sequence shown here is derived from an EMBL/GenBank/DDBJ whole genome shotgun (WGS) entry which is preliminary data.</text>
</comment>
<dbReference type="AlphaFoldDB" id="A0A2W2HBB9"/>
<sequence length="307" mass="33623">MVLVGGGTALIGAPLGHLDAVAATQPYERSWFADEAPQHTVTVATFWLDRHPVTNAAFAAFTDATGYRTVAERRGYGLTYTTYWQQTPGACWRHPGGPGTGIADRPDHPVVHIALADARAYAAWAGMRLPTEAEWEKAAHGDAWSPWPWGHRWEPERACTADEWAGCLIDSPDRWRTWWQDHRSRHTGPIRPATVPAGTYSPRGDSPAGAADMAGNVMEWTSDAYRLYPGATGYDPLYDHLEGRYSVGRGGCWMMWAIQARTTERIAFASGYSNWATGFRCAADTVEPPEPGNMGAGRAAIPPRRAA</sequence>
<proteinExistence type="predicted"/>
<feature type="compositionally biased region" description="Low complexity" evidence="1">
    <location>
        <begin position="296"/>
        <end position="307"/>
    </location>
</feature>
<dbReference type="EMBL" id="POUA01000086">
    <property type="protein sequence ID" value="PZG47480.1"/>
    <property type="molecule type" value="Genomic_DNA"/>
</dbReference>
<gene>
    <name evidence="3" type="ORF">C1I98_13440</name>
</gene>
<dbReference type="Gene3D" id="3.90.1580.10">
    <property type="entry name" value="paralog of FGE (formylglycine-generating enzyme)"/>
    <property type="match status" value="1"/>
</dbReference>
<organism evidence="3 4">
    <name type="scientific">Spongiactinospora gelatinilytica</name>
    <dbReference type="NCBI Taxonomy" id="2666298"/>
    <lineage>
        <taxon>Bacteria</taxon>
        <taxon>Bacillati</taxon>
        <taxon>Actinomycetota</taxon>
        <taxon>Actinomycetes</taxon>
        <taxon>Streptosporangiales</taxon>
        <taxon>Streptosporangiaceae</taxon>
        <taxon>Spongiactinospora</taxon>
    </lineage>
</organism>
<evidence type="ECO:0000256" key="1">
    <source>
        <dbReference type="SAM" id="MobiDB-lite"/>
    </source>
</evidence>
<dbReference type="GO" id="GO:0120147">
    <property type="term" value="F:formylglycine-generating oxidase activity"/>
    <property type="evidence" value="ECO:0007669"/>
    <property type="project" value="TreeGrafter"/>
</dbReference>
<feature type="region of interest" description="Disordered" evidence="1">
    <location>
        <begin position="189"/>
        <end position="208"/>
    </location>
</feature>
<dbReference type="SUPFAM" id="SSF56436">
    <property type="entry name" value="C-type lectin-like"/>
    <property type="match status" value="1"/>
</dbReference>
<evidence type="ECO:0000313" key="4">
    <source>
        <dbReference type="Proteomes" id="UP000248544"/>
    </source>
</evidence>
<dbReference type="RefSeq" id="WP_111167516.1">
    <property type="nucleotide sequence ID" value="NZ_POUA01000086.1"/>
</dbReference>
<dbReference type="Proteomes" id="UP000248544">
    <property type="component" value="Unassembled WGS sequence"/>
</dbReference>
<dbReference type="InterPro" id="IPR042095">
    <property type="entry name" value="SUMF_sf"/>
</dbReference>
<feature type="domain" description="Sulfatase-modifying factor enzyme-like" evidence="2">
    <location>
        <begin position="1"/>
        <end position="282"/>
    </location>
</feature>
<accession>A0A2W2HBB9</accession>
<name>A0A2W2HBB9_9ACTN</name>
<dbReference type="InterPro" id="IPR051043">
    <property type="entry name" value="Sulfatase_Mod_Factor_Kinase"/>
</dbReference>
<evidence type="ECO:0000259" key="2">
    <source>
        <dbReference type="Pfam" id="PF03781"/>
    </source>
</evidence>
<keyword evidence="4" id="KW-1185">Reference proteome</keyword>
<feature type="region of interest" description="Disordered" evidence="1">
    <location>
        <begin position="287"/>
        <end position="307"/>
    </location>
</feature>
<dbReference type="InterPro" id="IPR005532">
    <property type="entry name" value="SUMF_dom"/>
</dbReference>
<evidence type="ECO:0000313" key="3">
    <source>
        <dbReference type="EMBL" id="PZG47480.1"/>
    </source>
</evidence>